<keyword evidence="1" id="KW-1133">Transmembrane helix</keyword>
<gene>
    <name evidence="2" type="ORF">FNV1144</name>
</gene>
<feature type="transmembrane region" description="Helical" evidence="1">
    <location>
        <begin position="93"/>
        <end position="116"/>
    </location>
</feature>
<name>Q7P5W1_FUSVC</name>
<organism evidence="2 3">
    <name type="scientific">Fusobacterium vincentii ATCC 49256</name>
    <dbReference type="NCBI Taxonomy" id="209882"/>
    <lineage>
        <taxon>Bacteria</taxon>
        <taxon>Fusobacteriati</taxon>
        <taxon>Fusobacteriota</taxon>
        <taxon>Fusobacteriia</taxon>
        <taxon>Fusobacteriales</taxon>
        <taxon>Fusobacteriaceae</taxon>
        <taxon>Fusobacterium</taxon>
    </lineage>
</organism>
<feature type="transmembrane region" description="Helical" evidence="1">
    <location>
        <begin position="226"/>
        <end position="244"/>
    </location>
</feature>
<evidence type="ECO:0000313" key="3">
    <source>
        <dbReference type="Proteomes" id="UP000006454"/>
    </source>
</evidence>
<dbReference type="Proteomes" id="UP000006454">
    <property type="component" value="Unassembled WGS sequence"/>
</dbReference>
<evidence type="ECO:0008006" key="4">
    <source>
        <dbReference type="Google" id="ProtNLM"/>
    </source>
</evidence>
<feature type="transmembrane region" description="Helical" evidence="1">
    <location>
        <begin position="6"/>
        <end position="26"/>
    </location>
</feature>
<dbReference type="EMBL" id="AABF01000053">
    <property type="protein sequence ID" value="EAA24132.1"/>
    <property type="molecule type" value="Genomic_DNA"/>
</dbReference>
<keyword evidence="1" id="KW-0472">Membrane</keyword>
<dbReference type="InterPro" id="IPR021737">
    <property type="entry name" value="Phage_phiKZ_Orf197"/>
</dbReference>
<feature type="transmembrane region" description="Helical" evidence="1">
    <location>
        <begin position="188"/>
        <end position="206"/>
    </location>
</feature>
<reference evidence="2 3" key="1">
    <citation type="journal article" date="2003" name="Genome Res.">
        <title>Genome analysis of F. nucleatum sub spp vincentii and its comparison with the genome of F. nucleatum ATCC 25586.</title>
        <authorList>
            <person name="Kapatral V."/>
            <person name="Ivanova N."/>
            <person name="Anderson I."/>
            <person name="Reznik G."/>
            <person name="Bhattacharyya A."/>
            <person name="Gardner W.L."/>
            <person name="Mikhailova N."/>
            <person name="Lapidus A."/>
            <person name="Larsen N."/>
            <person name="D'Souza M."/>
            <person name="Walunas T."/>
            <person name="Haselkorn R."/>
            <person name="Overbeek R."/>
            <person name="Kyrpides N."/>
        </authorList>
    </citation>
    <scope>NUCLEOTIDE SEQUENCE [LARGE SCALE GENOMIC DNA]</scope>
    <source>
        <strain evidence="2 3">ATCC 49256</strain>
    </source>
</reference>
<evidence type="ECO:0000313" key="2">
    <source>
        <dbReference type="EMBL" id="EAA24132.1"/>
    </source>
</evidence>
<keyword evidence="1" id="KW-0812">Transmembrane</keyword>
<evidence type="ECO:0000256" key="1">
    <source>
        <dbReference type="SAM" id="Phobius"/>
    </source>
</evidence>
<protein>
    <recommendedName>
        <fullName evidence="4">DUF3307 domain-containing protein</fullName>
    </recommendedName>
</protein>
<dbReference type="AlphaFoldDB" id="Q7P5W1"/>
<feature type="transmembrane region" description="Helical" evidence="1">
    <location>
        <begin position="63"/>
        <end position="81"/>
    </location>
</feature>
<proteinExistence type="predicted"/>
<comment type="caution">
    <text evidence="2">The sequence shown here is derived from an EMBL/GenBank/DDBJ whole genome shotgun (WGS) entry which is preliminary data.</text>
</comment>
<accession>Q7P5W1</accession>
<feature type="transmembrane region" description="Helical" evidence="1">
    <location>
        <begin position="138"/>
        <end position="156"/>
    </location>
</feature>
<feature type="transmembrane region" description="Helical" evidence="1">
    <location>
        <begin position="38"/>
        <end position="57"/>
    </location>
</feature>
<sequence>MYKEKFMIVAILISVHLLADFLFQSSAVIERKRQERKFLFLHCFIYFIVFEILFFTLFQCKKAFLLGLIISILHFLINFIKNKLEKKFPQKRLQLLFFLLSQLIYIVMLIGVYYIFNLENLTNNFYIKLQGYENFKTIIFYILIFSIILDPASVFIRKLFISISPKTYTKIYSEELKAGNIIGKLERIIIAIFLLNNQFGVIGFVLTAKSIARFKQMENRDFAEKYLIGTLTSFLIVLLSILTLKGLL</sequence>
<dbReference type="Pfam" id="PF11750">
    <property type="entry name" value="DUF3307"/>
    <property type="match status" value="1"/>
</dbReference>